<sequence length="413" mass="47979">MKNFCNNCGEKVVEGNHYCVKCGKRVLTSQPKKPLQKAKGNARKKRSLYVFGLIGIILISIISYYVWEAASNKGTHRQGEGADQEQTEDQQVEENGNISEETKVEEKKATAPTVEDGEVETKSSNENQDSLSVTSDNDEQNELFFLYEEELNQLSNVHPYDLGDWKIEDNEDHIWIHLQDIKGDGLKELYRSYDAQEYETLRAWAQHIFYIAQEVQKETGIHTKFTIETMCDSLAPETMFSSNILETSGSCGYSIPILTGNTKEDLSLFLHTLVFKDEEEILARDFDVPSEVESIREKYNQIKENEHLYNEFEVSADVTEYENENGVRKKLIQEIFNGTRVESYYGDDGELLFIFTSDHQNKENRYYFKDGLLIRWIDPSGDQTDAGNETEEYLKLNHYWQSELEKWKEDYFY</sequence>
<feature type="compositionally biased region" description="Basic and acidic residues" evidence="1">
    <location>
        <begin position="100"/>
        <end position="109"/>
    </location>
</feature>
<accession>A0A1H0H886</accession>
<keyword evidence="2" id="KW-1133">Transmembrane helix</keyword>
<reference evidence="4" key="1">
    <citation type="submission" date="2016-10" db="EMBL/GenBank/DDBJ databases">
        <authorList>
            <person name="Varghese N."/>
            <person name="Submissions S."/>
        </authorList>
    </citation>
    <scope>NUCLEOTIDE SEQUENCE [LARGE SCALE GENOMIC DNA]</scope>
    <source>
        <strain evidence="4">CGMCC 1.3703</strain>
    </source>
</reference>
<proteinExistence type="predicted"/>
<feature type="transmembrane region" description="Helical" evidence="2">
    <location>
        <begin position="47"/>
        <end position="67"/>
    </location>
</feature>
<dbReference type="STRING" id="240303.SAMN05421677_10388"/>
<evidence type="ECO:0000256" key="2">
    <source>
        <dbReference type="SAM" id="Phobius"/>
    </source>
</evidence>
<evidence type="ECO:0000313" key="4">
    <source>
        <dbReference type="Proteomes" id="UP000198860"/>
    </source>
</evidence>
<name>A0A1H0H886_HALAD</name>
<organism evidence="3 4">
    <name type="scientific">Halobacillus aidingensis</name>
    <dbReference type="NCBI Taxonomy" id="240303"/>
    <lineage>
        <taxon>Bacteria</taxon>
        <taxon>Bacillati</taxon>
        <taxon>Bacillota</taxon>
        <taxon>Bacilli</taxon>
        <taxon>Bacillales</taxon>
        <taxon>Bacillaceae</taxon>
        <taxon>Halobacillus</taxon>
    </lineage>
</organism>
<gene>
    <name evidence="3" type="ORF">SAMN05421677_10388</name>
</gene>
<dbReference type="AlphaFoldDB" id="A0A1H0H886"/>
<protein>
    <recommendedName>
        <fullName evidence="5">Zinc-ribbon domain-containing protein</fullName>
    </recommendedName>
</protein>
<evidence type="ECO:0000256" key="1">
    <source>
        <dbReference type="SAM" id="MobiDB-lite"/>
    </source>
</evidence>
<feature type="compositionally biased region" description="Acidic residues" evidence="1">
    <location>
        <begin position="82"/>
        <end position="92"/>
    </location>
</feature>
<feature type="region of interest" description="Disordered" evidence="1">
    <location>
        <begin position="75"/>
        <end position="135"/>
    </location>
</feature>
<evidence type="ECO:0008006" key="5">
    <source>
        <dbReference type="Google" id="ProtNLM"/>
    </source>
</evidence>
<keyword evidence="2" id="KW-0472">Membrane</keyword>
<keyword evidence="2" id="KW-0812">Transmembrane</keyword>
<dbReference type="RefSeq" id="WP_089651214.1">
    <property type="nucleotide sequence ID" value="NZ_FNIZ01000003.1"/>
</dbReference>
<dbReference type="Proteomes" id="UP000198860">
    <property type="component" value="Unassembled WGS sequence"/>
</dbReference>
<keyword evidence="4" id="KW-1185">Reference proteome</keyword>
<dbReference type="OrthoDB" id="1682769at2"/>
<evidence type="ECO:0000313" key="3">
    <source>
        <dbReference type="EMBL" id="SDO15379.1"/>
    </source>
</evidence>
<feature type="compositionally biased region" description="Polar residues" evidence="1">
    <location>
        <begin position="122"/>
        <end position="135"/>
    </location>
</feature>
<dbReference type="EMBL" id="FNIZ01000003">
    <property type="protein sequence ID" value="SDO15379.1"/>
    <property type="molecule type" value="Genomic_DNA"/>
</dbReference>